<dbReference type="GO" id="GO:0016989">
    <property type="term" value="F:sigma factor antagonist activity"/>
    <property type="evidence" value="ECO:0007669"/>
    <property type="project" value="TreeGrafter"/>
</dbReference>
<evidence type="ECO:0000256" key="2">
    <source>
        <dbReference type="SAM" id="Phobius"/>
    </source>
</evidence>
<evidence type="ECO:0000313" key="5">
    <source>
        <dbReference type="Proteomes" id="UP000557872"/>
    </source>
</evidence>
<organism evidence="4 5">
    <name type="scientific">Oceaniferula marina</name>
    <dbReference type="NCBI Taxonomy" id="2748318"/>
    <lineage>
        <taxon>Bacteria</taxon>
        <taxon>Pseudomonadati</taxon>
        <taxon>Verrucomicrobiota</taxon>
        <taxon>Verrucomicrobiia</taxon>
        <taxon>Verrucomicrobiales</taxon>
        <taxon>Verrucomicrobiaceae</taxon>
        <taxon>Oceaniferula</taxon>
    </lineage>
</organism>
<name>A0A851GIP2_9BACT</name>
<sequence length="471" mass="51456">MNEHQLTELIQHLLDGSIQADDLSTLEQELEHNKEAAILYVEMAQIHTYLGRSQSIPPSAHQHVIPIERILAKQKRRSVRIATFAAAAVLLLCAVLMRLFFVPEPEIRPLTFRTAPDTLFTLTHDELPSDATLSNEQALLPGSRLQLRRGVVEMSFPSGVRSIIEAPADLTLSNEDKLKLSEGTAWFHVPPEASGFQVQTRSMLVTDLGTEFGIMSSPKALDEVHVFEGRVQIASIGAAKQEKLLTSTEALVVDPAGRLKEIPVKHQRFRVALPDDSTPMVVFEDQFNAYKLNWKIRGRAAVVRGHYQGTGCAINTTGQDDHSDVHFDHQGHEITAQGNSFLAIGSGNARPINSVSQEIEVSAGRTYTVYFRYAGSHNALHQIKATFSLGDQSSGTGLMPAPKQLWASASFSFTPKTSGLATLTIDDEGSRGKAADLLLDSVLVSSGPAKTSSEGKNKNPPQQKTSKTTHE</sequence>
<dbReference type="EMBL" id="JACBAZ010000002">
    <property type="protein sequence ID" value="NWK55075.1"/>
    <property type="molecule type" value="Genomic_DNA"/>
</dbReference>
<dbReference type="Gene3D" id="2.60.120.260">
    <property type="entry name" value="Galactose-binding domain-like"/>
    <property type="match status" value="1"/>
</dbReference>
<dbReference type="AlphaFoldDB" id="A0A851GIP2"/>
<protein>
    <submittedName>
        <fullName evidence="4">FecR domain-containing protein</fullName>
    </submittedName>
</protein>
<dbReference type="PANTHER" id="PTHR30273">
    <property type="entry name" value="PERIPLASMIC SIGNAL SENSOR AND SIGMA FACTOR ACTIVATOR FECR-RELATED"/>
    <property type="match status" value="1"/>
</dbReference>
<keyword evidence="2" id="KW-1133">Transmembrane helix</keyword>
<keyword evidence="2" id="KW-0812">Transmembrane</keyword>
<evidence type="ECO:0000259" key="3">
    <source>
        <dbReference type="Pfam" id="PF04773"/>
    </source>
</evidence>
<comment type="caution">
    <text evidence="4">The sequence shown here is derived from an EMBL/GenBank/DDBJ whole genome shotgun (WGS) entry which is preliminary data.</text>
</comment>
<evidence type="ECO:0000256" key="1">
    <source>
        <dbReference type="SAM" id="MobiDB-lite"/>
    </source>
</evidence>
<feature type="region of interest" description="Disordered" evidence="1">
    <location>
        <begin position="446"/>
        <end position="471"/>
    </location>
</feature>
<dbReference type="Proteomes" id="UP000557872">
    <property type="component" value="Unassembled WGS sequence"/>
</dbReference>
<evidence type="ECO:0000313" key="4">
    <source>
        <dbReference type="EMBL" id="NWK55075.1"/>
    </source>
</evidence>
<feature type="domain" description="FecR protein" evidence="3">
    <location>
        <begin position="174"/>
        <end position="232"/>
    </location>
</feature>
<reference evidence="4 5" key="1">
    <citation type="submission" date="2020-07" db="EMBL/GenBank/DDBJ databases">
        <title>Roseicoccus Jingziensis gen. nov., sp. nov., isolated from coastal seawater.</title>
        <authorList>
            <person name="Feng X."/>
        </authorList>
    </citation>
    <scope>NUCLEOTIDE SEQUENCE [LARGE SCALE GENOMIC DNA]</scope>
    <source>
        <strain evidence="4 5">N1E253</strain>
    </source>
</reference>
<dbReference type="RefSeq" id="WP_178931616.1">
    <property type="nucleotide sequence ID" value="NZ_JACBAZ010000002.1"/>
</dbReference>
<dbReference type="PANTHER" id="PTHR30273:SF2">
    <property type="entry name" value="PROTEIN FECR"/>
    <property type="match status" value="1"/>
</dbReference>
<feature type="compositionally biased region" description="Polar residues" evidence="1">
    <location>
        <begin position="448"/>
        <end position="471"/>
    </location>
</feature>
<dbReference type="InterPro" id="IPR012373">
    <property type="entry name" value="Ferrdict_sens_TM"/>
</dbReference>
<keyword evidence="2" id="KW-0472">Membrane</keyword>
<proteinExistence type="predicted"/>
<dbReference type="Gene3D" id="2.60.120.1440">
    <property type="match status" value="1"/>
</dbReference>
<dbReference type="Pfam" id="PF04773">
    <property type="entry name" value="FecR"/>
    <property type="match status" value="1"/>
</dbReference>
<feature type="transmembrane region" description="Helical" evidence="2">
    <location>
        <begin position="79"/>
        <end position="101"/>
    </location>
</feature>
<dbReference type="InterPro" id="IPR006860">
    <property type="entry name" value="FecR"/>
</dbReference>
<keyword evidence="5" id="KW-1185">Reference proteome</keyword>
<accession>A0A851GIP2</accession>
<gene>
    <name evidence="4" type="ORF">HW115_05605</name>
</gene>